<evidence type="ECO:0000313" key="2">
    <source>
        <dbReference type="EMBL" id="MDT0688462.1"/>
    </source>
</evidence>
<accession>A0ABU3DXL6</accession>
<evidence type="ECO:0000313" key="3">
    <source>
        <dbReference type="Proteomes" id="UP001261624"/>
    </source>
</evidence>
<protein>
    <submittedName>
        <fullName evidence="2">Uncharacterized protein</fullName>
    </submittedName>
</protein>
<gene>
    <name evidence="2" type="ORF">RM549_01600</name>
</gene>
<dbReference type="RefSeq" id="WP_311680006.1">
    <property type="nucleotide sequence ID" value="NZ_JAVRHM010000001.1"/>
</dbReference>
<proteinExistence type="predicted"/>
<feature type="region of interest" description="Disordered" evidence="1">
    <location>
        <begin position="23"/>
        <end position="78"/>
    </location>
</feature>
<keyword evidence="3" id="KW-1185">Reference proteome</keyword>
<name>A0ABU3DXL6_9FLAO</name>
<dbReference type="Proteomes" id="UP001261624">
    <property type="component" value="Unassembled WGS sequence"/>
</dbReference>
<sequence length="78" mass="9295">MVDKEIDIKELEKRWDAIKRADGNREQKEFRDATQKKKEVLDSDSKDDTPDVRTKEESGLTFQDVKREANEREQKNKK</sequence>
<reference evidence="2 3" key="1">
    <citation type="submission" date="2023-09" db="EMBL/GenBank/DDBJ databases">
        <authorList>
            <person name="Rey-Velasco X."/>
        </authorList>
    </citation>
    <scope>NUCLEOTIDE SEQUENCE [LARGE SCALE GENOMIC DNA]</scope>
    <source>
        <strain evidence="2 3">F188</strain>
    </source>
</reference>
<comment type="caution">
    <text evidence="2">The sequence shown here is derived from an EMBL/GenBank/DDBJ whole genome shotgun (WGS) entry which is preliminary data.</text>
</comment>
<dbReference type="EMBL" id="JAVRHM010000001">
    <property type="protein sequence ID" value="MDT0688462.1"/>
    <property type="molecule type" value="Genomic_DNA"/>
</dbReference>
<evidence type="ECO:0000256" key="1">
    <source>
        <dbReference type="SAM" id="MobiDB-lite"/>
    </source>
</evidence>
<organism evidence="2 3">
    <name type="scientific">Autumnicola patrickiae</name>
    <dbReference type="NCBI Taxonomy" id="3075591"/>
    <lineage>
        <taxon>Bacteria</taxon>
        <taxon>Pseudomonadati</taxon>
        <taxon>Bacteroidota</taxon>
        <taxon>Flavobacteriia</taxon>
        <taxon>Flavobacteriales</taxon>
        <taxon>Flavobacteriaceae</taxon>
        <taxon>Autumnicola</taxon>
    </lineage>
</organism>